<accession>A0A939QJD5</accession>
<protein>
    <submittedName>
        <fullName evidence="2">Transcriptional regulator</fullName>
    </submittedName>
</protein>
<sequence>MTTVWQALRPGESPLERRRVIERAHERFISEFAQGPGVFDPPIVERPGTLLPGFSTPDAPRRIVLDSWFRSRGVDPDRGAVHSIVDTDELAELRRTHPLDRVLPVLQRLLFEQASESGFIVAIGDAEGRLLWVDGDPGLRSRAEDMGFRSGADWSERAVGTSAPGSALALDHAIQVLGPEHYSRAVHEWSCTAAPVHDPENGAIIGVVDITGGDAAAAPHLLPLVEATLAAVEAELRIAALTARIEQARSARPAADAAPRTRTPRDPESPAPRLLTLGRHTPVLACVSGTHRLTSRHAEILLALAETPAGLSAAALAEVVYGDRGSAATLRPELLRLRHWLDAHAVGIEISTRPYRLSGALRIDAREMLATLGRGAHRMALASYEGPVVPGSTAPIAIHLRNEVDATLREAMLQSAAVDALFDYAEAWAPDDREVWETLLQILPPHSPRRARAVARLEALESLG</sequence>
<evidence type="ECO:0000256" key="1">
    <source>
        <dbReference type="SAM" id="MobiDB-lite"/>
    </source>
</evidence>
<dbReference type="InterPro" id="IPR029016">
    <property type="entry name" value="GAF-like_dom_sf"/>
</dbReference>
<organism evidence="2 3">
    <name type="scientific">Leucobacter tardus</name>
    <dbReference type="NCBI Taxonomy" id="501483"/>
    <lineage>
        <taxon>Bacteria</taxon>
        <taxon>Bacillati</taxon>
        <taxon>Actinomycetota</taxon>
        <taxon>Actinomycetes</taxon>
        <taxon>Micrococcales</taxon>
        <taxon>Microbacteriaceae</taxon>
        <taxon>Leucobacter</taxon>
    </lineage>
</organism>
<name>A0A939QJD5_9MICO</name>
<dbReference type="AlphaFoldDB" id="A0A939QJD5"/>
<feature type="region of interest" description="Disordered" evidence="1">
    <location>
        <begin position="249"/>
        <end position="274"/>
    </location>
</feature>
<evidence type="ECO:0000313" key="2">
    <source>
        <dbReference type="EMBL" id="MBO2988986.1"/>
    </source>
</evidence>
<keyword evidence="3" id="KW-1185">Reference proteome</keyword>
<proteinExistence type="predicted"/>
<dbReference type="EMBL" id="JAGFBF010000001">
    <property type="protein sequence ID" value="MBO2988986.1"/>
    <property type="molecule type" value="Genomic_DNA"/>
</dbReference>
<feature type="compositionally biased region" description="Low complexity" evidence="1">
    <location>
        <begin position="249"/>
        <end position="261"/>
    </location>
</feature>
<reference evidence="2" key="1">
    <citation type="submission" date="2021-03" db="EMBL/GenBank/DDBJ databases">
        <title>Leucobacter chromiisoli sp. nov., isolated from chromium-containing soil of chemical plant.</title>
        <authorList>
            <person name="Xu Z."/>
        </authorList>
    </citation>
    <scope>NUCLEOTIDE SEQUENCE</scope>
    <source>
        <strain evidence="2">K 70/01</strain>
    </source>
</reference>
<dbReference type="Gene3D" id="3.30.450.40">
    <property type="match status" value="1"/>
</dbReference>
<evidence type="ECO:0000313" key="3">
    <source>
        <dbReference type="Proteomes" id="UP000668403"/>
    </source>
</evidence>
<gene>
    <name evidence="2" type="ORF">J4H85_03080</name>
</gene>
<dbReference type="RefSeq" id="WP_208236766.1">
    <property type="nucleotide sequence ID" value="NZ_BAAAQU010000001.1"/>
</dbReference>
<dbReference type="Proteomes" id="UP000668403">
    <property type="component" value="Unassembled WGS sequence"/>
</dbReference>
<comment type="caution">
    <text evidence="2">The sequence shown here is derived from an EMBL/GenBank/DDBJ whole genome shotgun (WGS) entry which is preliminary data.</text>
</comment>